<evidence type="ECO:0000256" key="5">
    <source>
        <dbReference type="ARBA" id="ARBA00022833"/>
    </source>
</evidence>
<keyword evidence="4 9" id="KW-0863">Zinc-finger</keyword>
<keyword evidence="8" id="KW-0966">Cell projection</keyword>
<dbReference type="CDD" id="cd19769">
    <property type="entry name" value="Bbox2_TRIM16-like"/>
    <property type="match status" value="1"/>
</dbReference>
<dbReference type="PROSITE" id="PS50119">
    <property type="entry name" value="ZF_BBOX"/>
    <property type="match status" value="1"/>
</dbReference>
<feature type="domain" description="B box-type" evidence="14">
    <location>
        <begin position="142"/>
        <end position="182"/>
    </location>
</feature>
<dbReference type="EMBL" id="SCKG01000019">
    <property type="protein sequence ID" value="TDG99854.1"/>
    <property type="molecule type" value="Genomic_DNA"/>
</dbReference>
<keyword evidence="5" id="KW-0862">Zinc</keyword>
<feature type="compositionally biased region" description="Basic and acidic residues" evidence="11">
    <location>
        <begin position="1407"/>
        <end position="1419"/>
    </location>
</feature>
<dbReference type="InterPro" id="IPR043136">
    <property type="entry name" value="B30.2/SPRY_sf"/>
</dbReference>
<evidence type="ECO:0000256" key="10">
    <source>
        <dbReference type="SAM" id="Coils"/>
    </source>
</evidence>
<dbReference type="Gene3D" id="3.30.160.60">
    <property type="entry name" value="Classic Zinc Finger"/>
    <property type="match status" value="1"/>
</dbReference>
<evidence type="ECO:0000256" key="9">
    <source>
        <dbReference type="PROSITE-ProRule" id="PRU00024"/>
    </source>
</evidence>
<dbReference type="InterPro" id="IPR031139">
    <property type="entry name" value="RPGRIP1_fam"/>
</dbReference>
<dbReference type="Gene3D" id="2.60.40.150">
    <property type="entry name" value="C2 domain"/>
    <property type="match status" value="3"/>
</dbReference>
<dbReference type="InterPro" id="IPR058030">
    <property type="entry name" value="TRIM8/14/16/25/29/45/65_CC"/>
</dbReference>
<evidence type="ECO:0000256" key="3">
    <source>
        <dbReference type="ARBA" id="ARBA00022723"/>
    </source>
</evidence>
<evidence type="ECO:0000259" key="13">
    <source>
        <dbReference type="PROSITE" id="PS50089"/>
    </source>
</evidence>
<evidence type="ECO:0000259" key="15">
    <source>
        <dbReference type="PROSITE" id="PS50188"/>
    </source>
</evidence>
<evidence type="ECO:0000256" key="11">
    <source>
        <dbReference type="SAM" id="MobiDB-lite"/>
    </source>
</evidence>
<evidence type="ECO:0000313" key="16">
    <source>
        <dbReference type="EMBL" id="TDG99854.1"/>
    </source>
</evidence>
<dbReference type="PROSITE" id="PS50004">
    <property type="entry name" value="C2"/>
    <property type="match status" value="1"/>
</dbReference>
<evidence type="ECO:0000259" key="12">
    <source>
        <dbReference type="PROSITE" id="PS50004"/>
    </source>
</evidence>
<dbReference type="InterPro" id="IPR000315">
    <property type="entry name" value="Znf_B-box"/>
</dbReference>
<dbReference type="InterPro" id="IPR001841">
    <property type="entry name" value="Znf_RING"/>
</dbReference>
<dbReference type="PROSITE" id="PS00518">
    <property type="entry name" value="ZF_RING_1"/>
    <property type="match status" value="1"/>
</dbReference>
<feature type="compositionally biased region" description="Acidic residues" evidence="11">
    <location>
        <begin position="1504"/>
        <end position="1519"/>
    </location>
</feature>
<dbReference type="Pfam" id="PF11618">
    <property type="entry name" value="C2-C2_1"/>
    <property type="match status" value="1"/>
</dbReference>
<dbReference type="SUPFAM" id="SSF57850">
    <property type="entry name" value="RING/U-box"/>
    <property type="match status" value="1"/>
</dbReference>
<dbReference type="InterPro" id="IPR013320">
    <property type="entry name" value="ConA-like_dom_sf"/>
</dbReference>
<comment type="subcellular location">
    <subcellularLocation>
        <location evidence="1">Cell projection</location>
        <location evidence="1">Cilium</location>
    </subcellularLocation>
</comment>
<dbReference type="InterPro" id="IPR027370">
    <property type="entry name" value="Znf-RING_euk"/>
</dbReference>
<evidence type="ECO:0000256" key="4">
    <source>
        <dbReference type="ARBA" id="ARBA00022771"/>
    </source>
</evidence>
<dbReference type="PANTHER" id="PTHR14240">
    <property type="entry name" value="RETINITIS PIGMENTOSA GTPASE REGULATOR-INTERACTING PROTEIN"/>
    <property type="match status" value="1"/>
</dbReference>
<dbReference type="InterPro" id="IPR013083">
    <property type="entry name" value="Znf_RING/FYVE/PHD"/>
</dbReference>
<dbReference type="InterPro" id="IPR006574">
    <property type="entry name" value="PRY"/>
</dbReference>
<feature type="compositionally biased region" description="Basic and acidic residues" evidence="11">
    <location>
        <begin position="1370"/>
        <end position="1391"/>
    </location>
</feature>
<dbReference type="GO" id="GO:1905515">
    <property type="term" value="P:non-motile cilium assembly"/>
    <property type="evidence" value="ECO:0007669"/>
    <property type="project" value="TreeGrafter"/>
</dbReference>
<dbReference type="PANTHER" id="PTHR14240:SF1">
    <property type="entry name" value="PROTEIN FANTOM-RELATED"/>
    <property type="match status" value="1"/>
</dbReference>
<dbReference type="InterPro" id="IPR041091">
    <property type="entry name" value="RPGRIP1_C"/>
</dbReference>
<dbReference type="SMART" id="SM00184">
    <property type="entry name" value="RING"/>
    <property type="match status" value="1"/>
</dbReference>
<dbReference type="InterPro" id="IPR017907">
    <property type="entry name" value="Znf_RING_CS"/>
</dbReference>
<evidence type="ECO:0000256" key="6">
    <source>
        <dbReference type="ARBA" id="ARBA00023054"/>
    </source>
</evidence>
<evidence type="ECO:0000256" key="8">
    <source>
        <dbReference type="ARBA" id="ARBA00023273"/>
    </source>
</evidence>
<accession>A0A484CDP9</accession>
<dbReference type="Gene3D" id="4.10.830.40">
    <property type="match status" value="1"/>
</dbReference>
<dbReference type="PRINTS" id="PR01407">
    <property type="entry name" value="BUTYPHLNCDUF"/>
</dbReference>
<feature type="compositionally biased region" description="Basic and acidic residues" evidence="11">
    <location>
        <begin position="1445"/>
        <end position="1463"/>
    </location>
</feature>
<dbReference type="SUPFAM" id="SSF57845">
    <property type="entry name" value="B-box zinc-binding domain"/>
    <property type="match status" value="1"/>
</dbReference>
<dbReference type="SUPFAM" id="SSF49899">
    <property type="entry name" value="Concanavalin A-like lectins/glucanases"/>
    <property type="match status" value="1"/>
</dbReference>
<feature type="coiled-coil region" evidence="10">
    <location>
        <begin position="809"/>
        <end position="882"/>
    </location>
</feature>
<evidence type="ECO:0000256" key="1">
    <source>
        <dbReference type="ARBA" id="ARBA00004138"/>
    </source>
</evidence>
<dbReference type="Pfam" id="PF18111">
    <property type="entry name" value="RPGR1_C"/>
    <property type="match status" value="1"/>
</dbReference>
<gene>
    <name evidence="16" type="ORF">EPR50_G00198370</name>
</gene>
<keyword evidence="7" id="KW-0969">Cilium</keyword>
<evidence type="ECO:0000256" key="2">
    <source>
        <dbReference type="ARBA" id="ARBA00006042"/>
    </source>
</evidence>
<comment type="caution">
    <text evidence="16">The sequence shown here is derived from an EMBL/GenBank/DDBJ whole genome shotgun (WGS) entry which is preliminary data.</text>
</comment>
<keyword evidence="6 10" id="KW-0175">Coiled coil</keyword>
<feature type="coiled-coil region" evidence="10">
    <location>
        <begin position="528"/>
        <end position="555"/>
    </location>
</feature>
<feature type="region of interest" description="Disordered" evidence="11">
    <location>
        <begin position="1724"/>
        <end position="1766"/>
    </location>
</feature>
<feature type="coiled-coil region" evidence="10">
    <location>
        <begin position="681"/>
        <end position="768"/>
    </location>
</feature>
<evidence type="ECO:0000313" key="17">
    <source>
        <dbReference type="Proteomes" id="UP000295070"/>
    </source>
</evidence>
<dbReference type="GO" id="GO:0005856">
    <property type="term" value="C:cytoskeleton"/>
    <property type="evidence" value="ECO:0007669"/>
    <property type="project" value="UniProtKB-ARBA"/>
</dbReference>
<dbReference type="GO" id="GO:0008270">
    <property type="term" value="F:zinc ion binding"/>
    <property type="evidence" value="ECO:0007669"/>
    <property type="project" value="UniProtKB-KW"/>
</dbReference>
<dbReference type="Pfam" id="PF13445">
    <property type="entry name" value="zf-RING_UBOX"/>
    <property type="match status" value="1"/>
</dbReference>
<protein>
    <recommendedName>
        <fullName evidence="18">Protein fantom-like</fullName>
    </recommendedName>
</protein>
<keyword evidence="3" id="KW-0479">Metal-binding</keyword>
<dbReference type="SMART" id="SM00336">
    <property type="entry name" value="BBOX"/>
    <property type="match status" value="1"/>
</dbReference>
<reference evidence="16 17" key="1">
    <citation type="submission" date="2019-01" db="EMBL/GenBank/DDBJ databases">
        <title>A chromosome-scale genome assembly of the yellow perch, Perca flavescens.</title>
        <authorList>
            <person name="Feron R."/>
            <person name="Morvezen R."/>
            <person name="Bestin A."/>
            <person name="Haffray P."/>
            <person name="Klopp C."/>
            <person name="Zahm M."/>
            <person name="Cabau C."/>
            <person name="Roques C."/>
            <person name="Donnadieu C."/>
            <person name="Bouchez O."/>
            <person name="Christie M."/>
            <person name="Larson W."/>
            <person name="Guiguen Y."/>
        </authorList>
    </citation>
    <scope>NUCLEOTIDE SEQUENCE [LARGE SCALE GENOMIC DNA]</scope>
    <source>
        <strain evidence="16">YP-PL-M2</strain>
        <tissue evidence="16">Blood</tissue>
    </source>
</reference>
<feature type="coiled-coil region" evidence="10">
    <location>
        <begin position="325"/>
        <end position="352"/>
    </location>
</feature>
<evidence type="ECO:0000259" key="14">
    <source>
        <dbReference type="PROSITE" id="PS50119"/>
    </source>
</evidence>
<proteinExistence type="inferred from homology"/>
<feature type="domain" description="RING-type" evidence="13">
    <location>
        <begin position="15"/>
        <end position="55"/>
    </location>
</feature>
<dbReference type="Pfam" id="PF00643">
    <property type="entry name" value="zf-B_box"/>
    <property type="match status" value="1"/>
</dbReference>
<dbReference type="Proteomes" id="UP000295070">
    <property type="component" value="Chromosome 19"/>
</dbReference>
<feature type="compositionally biased region" description="Low complexity" evidence="11">
    <location>
        <begin position="1525"/>
        <end position="1544"/>
    </location>
</feature>
<dbReference type="InterPro" id="IPR001870">
    <property type="entry name" value="B30.2/SPRY"/>
</dbReference>
<dbReference type="InterPro" id="IPR021656">
    <property type="entry name" value="C2-C2_1"/>
</dbReference>
<dbReference type="InterPro" id="IPR000008">
    <property type="entry name" value="C2_dom"/>
</dbReference>
<dbReference type="SMART" id="SM00589">
    <property type="entry name" value="PRY"/>
    <property type="match status" value="1"/>
</dbReference>
<dbReference type="SUPFAM" id="SSF49562">
    <property type="entry name" value="C2 domain (Calcium/lipid-binding domain, CaLB)"/>
    <property type="match status" value="2"/>
</dbReference>
<name>A0A484CDP9_PERFV</name>
<dbReference type="Pfam" id="PF13765">
    <property type="entry name" value="PRY"/>
    <property type="match status" value="1"/>
</dbReference>
<organism evidence="16 17">
    <name type="scientific">Perca flavescens</name>
    <name type="common">American yellow perch</name>
    <name type="synonym">Morone flavescens</name>
    <dbReference type="NCBI Taxonomy" id="8167"/>
    <lineage>
        <taxon>Eukaryota</taxon>
        <taxon>Metazoa</taxon>
        <taxon>Chordata</taxon>
        <taxon>Craniata</taxon>
        <taxon>Vertebrata</taxon>
        <taxon>Euteleostomi</taxon>
        <taxon>Actinopterygii</taxon>
        <taxon>Neopterygii</taxon>
        <taxon>Teleostei</taxon>
        <taxon>Neoteleostei</taxon>
        <taxon>Acanthomorphata</taxon>
        <taxon>Eupercaria</taxon>
        <taxon>Perciformes</taxon>
        <taxon>Percoidei</taxon>
        <taxon>Percidae</taxon>
        <taxon>Percinae</taxon>
        <taxon>Perca</taxon>
    </lineage>
</organism>
<feature type="domain" description="B30.2/SPRY" evidence="15">
    <location>
        <begin position="341"/>
        <end position="560"/>
    </location>
</feature>
<dbReference type="Pfam" id="PF25600">
    <property type="entry name" value="TRIM_CC"/>
    <property type="match status" value="1"/>
</dbReference>
<feature type="coiled-coil region" evidence="10">
    <location>
        <begin position="243"/>
        <end position="292"/>
    </location>
</feature>
<dbReference type="Gene3D" id="3.30.40.10">
    <property type="entry name" value="Zinc/RING finger domain, C3HC4 (zinc finger)"/>
    <property type="match status" value="1"/>
</dbReference>
<dbReference type="InterPro" id="IPR003879">
    <property type="entry name" value="Butyrophylin_SPRY"/>
</dbReference>
<keyword evidence="17" id="KW-1185">Reference proteome</keyword>
<dbReference type="PROSITE" id="PS50188">
    <property type="entry name" value="B302_SPRY"/>
    <property type="match status" value="1"/>
</dbReference>
<dbReference type="GO" id="GO:0046548">
    <property type="term" value="P:retinal rod cell development"/>
    <property type="evidence" value="ECO:0007669"/>
    <property type="project" value="TreeGrafter"/>
</dbReference>
<feature type="compositionally biased region" description="Low complexity" evidence="11">
    <location>
        <begin position="1470"/>
        <end position="1493"/>
    </location>
</feature>
<dbReference type="GO" id="GO:0032391">
    <property type="term" value="C:photoreceptor connecting cilium"/>
    <property type="evidence" value="ECO:0007669"/>
    <property type="project" value="TreeGrafter"/>
</dbReference>
<comment type="similarity">
    <text evidence="2">Belongs to the RPGRIP1 family.</text>
</comment>
<feature type="region of interest" description="Disordered" evidence="11">
    <location>
        <begin position="780"/>
        <end position="802"/>
    </location>
</feature>
<dbReference type="PROSITE" id="PS50089">
    <property type="entry name" value="ZF_RING_2"/>
    <property type="match status" value="1"/>
</dbReference>
<feature type="compositionally biased region" description="Acidic residues" evidence="11">
    <location>
        <begin position="1756"/>
        <end position="1766"/>
    </location>
</feature>
<dbReference type="STRING" id="8167.A0A484CDP9"/>
<evidence type="ECO:0000256" key="7">
    <source>
        <dbReference type="ARBA" id="ARBA00023069"/>
    </source>
</evidence>
<dbReference type="Gene3D" id="2.60.120.920">
    <property type="match status" value="1"/>
</dbReference>
<dbReference type="InterPro" id="IPR035892">
    <property type="entry name" value="C2_domain_sf"/>
</dbReference>
<feature type="region of interest" description="Disordered" evidence="11">
    <location>
        <begin position="1363"/>
        <end position="1555"/>
    </location>
</feature>
<sequence length="1766" mass="202101">MASPSALLSEVQFQCCICQEVFSEPVSIPCGHSFCFTCITSHWDHGLAVSCPKCQTVFKGRPELCENSFAKEMSEQIRARKQNGVMPQAGELIYCDVCVGKQTKALKSCIVCLTSYCESHLEPHLRVTTLKIHKLIQPVATLENRMCKRHQRLLELFCRSDQRCVCVLCTETDHSSHDTVPVERESQEKKAQMKRIEADVEHMIQDRLQKVEEIKHSMELSKENSKRDLVESMEVFSTLLGSLERCQAELAEVIQRKQAAAEQRAERLITELELEITELERKRSEMEQLSHTEDHLHLLQRFPALSFPPSAKACSDIIVHSDTCLGTVRRAVANIEEQLQSALKKLSTQEHEKMQQYAADVHLDPRTANPWLVLSEDGRQIWDGDVEQNLVDIPERFDTAPCVLATRGFTTGRHYWERGVMSPVMDETAGDLPVRDVGPMRGGLMPTVPDTLRDVKSWRKHHVMKTKADPQRLFRFPREHLEDLCLRLQEENSVLGQHTRIQEQRLRRMSTRLIRLRQARPGSSAVKERDMEDTIQELEARVAMLESQKSVLQNKLSLAKQHIMDIGGRTPYKFSKGKSMEVEGGVRRAAQTAPPRYGPPLEDTRAEMERFRSSVTEQVRAAELELTAQVLRDTLREKEKEIEGTVRDIRKQQADRHRITIRENVDQIRLQKQLSDKSTALRVTQEKFNTLQEAYENQLEESQRSLRESQGALLEKVEELTEQLKHERKRALALEGQLTTSTLSLQTLDRLQERILDLEGERDLIKENYDTLLESTLSVRSNYEGNGEQHTEANPRREEQGENISGMDIQRLEEMLQAERGERGRLELELEKLRREKEMLEEKWEQERALTRDRREHLEEEVLQYKEQVSALQDRLDSVTKEFDMSVEDLSETLIQIKAFRMQQESKTKLHFLWASEKVEDSPRELVNIQASHAETVLELQKTRNLLLLEHHISKDLQEELNTVNQKIDREKEESRRRMAEKDKLLSKRALQINALQAQLKELAYSPRNYKRTIPVQYTWPAGDQEVVQPIEDDLPFSQLRAGESLLEIHLKAATFTPAGLRTMGSFCHEDIVTFCTYSLLDFEVHSTPLVSGSQPNYGFTSRYALTTRDLGRLGGQGSRVRVELHQAIGGVKFVTHGSGQMSLMGAMERRGERLGGHVHITGSEGEHVGVVDFWVRLFHAAEPIDTVAERRADRRPATWRSPVQISLGWQDACQEELHDYGGGIPNELVVMLERCVGLNARWPGLLPDAYLTYRFYDLPPHVSRTVQSSADPVFSDITSYPLAVTADVLHYLRSSSLWVYVFDDSDDQIPPAYLAKTPIPLQALATGREIRGDYVLRDPAGGPRGMARVWIKWKYPFQPSVDTVLGGRGRQDRAMESTEREERRREEPEASQRPIAKPRVKTQLFEPRETKAVQKETLPRPPPVKQNRSQNIRPEQPTAVKPLATDRKRSTKRSPDLYHDTAHLTPKPRLTTTRNSSPSTSSRRSSASAARTQDFPSVGQVSMEEEEEEEEEGEEEEEEKRSESAAAGDSEAPESSESSSSQSDIIIMPPKRKMRKGDKLRVEIMSLTFEPSSHVALDKSVQRVYVEYRLLGVPMETTETPMSLRKPTNGEEIHYNFTRVIYVDGSQSAPLRQYLYTMLEGTDPNQGRLKFTVVSEPMDDEEECVDVGHAFLDLQKLLLTGNDVSDQQIDVVSVDEDKEVIGNLKVSLEAAKALTGIYQEFHQKIETKKEDNTDEEEEEEKEEEEQEGEKKTDEIVIDYEDDSDF</sequence>
<evidence type="ECO:0008006" key="18">
    <source>
        <dbReference type="Google" id="ProtNLM"/>
    </source>
</evidence>
<feature type="compositionally biased region" description="Basic and acidic residues" evidence="11">
    <location>
        <begin position="787"/>
        <end position="800"/>
    </location>
</feature>
<feature type="compositionally biased region" description="Acidic residues" evidence="11">
    <location>
        <begin position="1733"/>
        <end position="1748"/>
    </location>
</feature>
<feature type="coiled-coil region" evidence="10">
    <location>
        <begin position="621"/>
        <end position="655"/>
    </location>
</feature>
<feature type="domain" description="C2" evidence="12">
    <location>
        <begin position="1210"/>
        <end position="1335"/>
    </location>
</feature>